<sequence>MPEQTLSTRAKRLWPALALLAGVVALWQTPILLPLKILTVFFHEFSHLAAVLLTGGSPESLSLTPHQGGAVLSRGGNRFLVLSAGYLGSLLIGIALFRAARASKADRWIMGALGAVLLAVAALYVREVFALAFCAGTGAAMLAAARFLPHGPNDVALQVIGLTSMVYVPLDIFSDTISRAHLNSDARMLSTEFGLPTAVWGALWLALSLAAIAYALRATLRD</sequence>
<dbReference type="AlphaFoldDB" id="A0AAJ1U8V4"/>
<feature type="transmembrane region" description="Helical" evidence="1">
    <location>
        <begin position="130"/>
        <end position="148"/>
    </location>
</feature>
<dbReference type="InterPro" id="IPR049500">
    <property type="entry name" value="Peptidase_M50B-like"/>
</dbReference>
<keyword evidence="1" id="KW-0472">Membrane</keyword>
<feature type="transmembrane region" description="Helical" evidence="1">
    <location>
        <begin position="193"/>
        <end position="216"/>
    </location>
</feature>
<evidence type="ECO:0000313" key="3">
    <source>
        <dbReference type="Proteomes" id="UP001227162"/>
    </source>
</evidence>
<dbReference type="EMBL" id="JANFFA010000002">
    <property type="protein sequence ID" value="MDQ2093930.1"/>
    <property type="molecule type" value="Genomic_DNA"/>
</dbReference>
<accession>A0AAJ1U8V4</accession>
<gene>
    <name evidence="2" type="ORF">NOI20_07395</name>
</gene>
<feature type="transmembrane region" description="Helical" evidence="1">
    <location>
        <begin position="155"/>
        <end position="173"/>
    </location>
</feature>
<feature type="transmembrane region" description="Helical" evidence="1">
    <location>
        <begin position="107"/>
        <end position="124"/>
    </location>
</feature>
<feature type="transmembrane region" description="Helical" evidence="1">
    <location>
        <begin position="79"/>
        <end position="100"/>
    </location>
</feature>
<evidence type="ECO:0000256" key="1">
    <source>
        <dbReference type="SAM" id="Phobius"/>
    </source>
</evidence>
<dbReference type="RefSeq" id="WP_317625558.1">
    <property type="nucleotide sequence ID" value="NZ_JANFFA010000002.1"/>
</dbReference>
<evidence type="ECO:0000313" key="2">
    <source>
        <dbReference type="EMBL" id="MDQ2093930.1"/>
    </source>
</evidence>
<dbReference type="PANTHER" id="PTHR33979:SF2">
    <property type="entry name" value="PEPTIDASE M50B-LIKE-DOMAIN-CONTAINING PROTEIN"/>
    <property type="match status" value="1"/>
</dbReference>
<dbReference type="Pfam" id="PF13398">
    <property type="entry name" value="Peptidase_M50B"/>
    <property type="match status" value="1"/>
</dbReference>
<organism evidence="2 3">
    <name type="scientific">Rhodalgimonas zhirmunskyi</name>
    <dbReference type="NCBI Taxonomy" id="2964767"/>
    <lineage>
        <taxon>Bacteria</taxon>
        <taxon>Pseudomonadati</taxon>
        <taxon>Pseudomonadota</taxon>
        <taxon>Alphaproteobacteria</taxon>
        <taxon>Rhodobacterales</taxon>
        <taxon>Roseobacteraceae</taxon>
        <taxon>Rhodalgimonas</taxon>
    </lineage>
</organism>
<comment type="caution">
    <text evidence="2">The sequence shown here is derived from an EMBL/GenBank/DDBJ whole genome shotgun (WGS) entry which is preliminary data.</text>
</comment>
<proteinExistence type="predicted"/>
<keyword evidence="1" id="KW-1133">Transmembrane helix</keyword>
<protein>
    <submittedName>
        <fullName evidence="2">M50 family metallopeptidase</fullName>
    </submittedName>
</protein>
<name>A0AAJ1U8V4_9RHOB</name>
<feature type="transmembrane region" description="Helical" evidence="1">
    <location>
        <begin position="12"/>
        <end position="33"/>
    </location>
</feature>
<reference evidence="2" key="1">
    <citation type="submission" date="2022-07" db="EMBL/GenBank/DDBJ databases">
        <authorList>
            <person name="Otstavnykh N."/>
            <person name="Isaeva M."/>
            <person name="Bystritskaya E."/>
        </authorList>
    </citation>
    <scope>NUCLEOTIDE SEQUENCE</scope>
    <source>
        <strain evidence="2">10Alg 79</strain>
    </source>
</reference>
<dbReference type="PANTHER" id="PTHR33979">
    <property type="entry name" value="OS02G0221600 PROTEIN"/>
    <property type="match status" value="1"/>
</dbReference>
<keyword evidence="3" id="KW-1185">Reference proteome</keyword>
<reference evidence="2" key="2">
    <citation type="submission" date="2023-04" db="EMBL/GenBank/DDBJ databases">
        <title>'Rhodoalgimonas zhirmunskyi' gen. nov., isolated from a red alga.</title>
        <authorList>
            <person name="Nedashkovskaya O.I."/>
            <person name="Otstavnykh N.Y."/>
            <person name="Bystritskaya E.P."/>
            <person name="Balabanova L.A."/>
            <person name="Isaeva M.P."/>
        </authorList>
    </citation>
    <scope>NUCLEOTIDE SEQUENCE</scope>
    <source>
        <strain evidence="2">10Alg 79</strain>
    </source>
</reference>
<dbReference type="Proteomes" id="UP001227162">
    <property type="component" value="Unassembled WGS sequence"/>
</dbReference>
<keyword evidence="1" id="KW-0812">Transmembrane</keyword>